<feature type="domain" description="C2H2-type" evidence="11">
    <location>
        <begin position="192"/>
        <end position="222"/>
    </location>
</feature>
<keyword evidence="3" id="KW-0677">Repeat</keyword>
<feature type="domain" description="C2H2-type" evidence="11">
    <location>
        <begin position="456"/>
        <end position="480"/>
    </location>
</feature>
<dbReference type="GO" id="GO:0006357">
    <property type="term" value="P:regulation of transcription by RNA polymerase II"/>
    <property type="evidence" value="ECO:0007669"/>
    <property type="project" value="TreeGrafter"/>
</dbReference>
<dbReference type="Pfam" id="PF00096">
    <property type="entry name" value="zf-C2H2"/>
    <property type="match status" value="2"/>
</dbReference>
<feature type="region of interest" description="Disordered" evidence="10">
    <location>
        <begin position="1"/>
        <end position="41"/>
    </location>
</feature>
<dbReference type="Gene3D" id="3.30.160.60">
    <property type="entry name" value="Classic Zinc Finger"/>
    <property type="match status" value="11"/>
</dbReference>
<keyword evidence="8" id="KW-0539">Nucleus</keyword>
<dbReference type="EMBL" id="CAJPVJ010006214">
    <property type="protein sequence ID" value="CAG2170242.1"/>
    <property type="molecule type" value="Genomic_DNA"/>
</dbReference>
<accession>A0A7R9M3Z5</accession>
<keyword evidence="6" id="KW-0805">Transcription regulation</keyword>
<reference evidence="12" key="1">
    <citation type="submission" date="2020-11" db="EMBL/GenBank/DDBJ databases">
        <authorList>
            <person name="Tran Van P."/>
        </authorList>
    </citation>
    <scope>NUCLEOTIDE SEQUENCE</scope>
</reference>
<evidence type="ECO:0000313" key="13">
    <source>
        <dbReference type="Proteomes" id="UP000728032"/>
    </source>
</evidence>
<dbReference type="AlphaFoldDB" id="A0A7R9M3Z5"/>
<evidence type="ECO:0000313" key="12">
    <source>
        <dbReference type="EMBL" id="CAD7653055.1"/>
    </source>
</evidence>
<evidence type="ECO:0000256" key="10">
    <source>
        <dbReference type="SAM" id="MobiDB-lite"/>
    </source>
</evidence>
<dbReference type="PROSITE" id="PS50157">
    <property type="entry name" value="ZINC_FINGER_C2H2_2"/>
    <property type="match status" value="15"/>
</dbReference>
<dbReference type="SMART" id="SM00355">
    <property type="entry name" value="ZnF_C2H2"/>
    <property type="match status" value="26"/>
</dbReference>
<proteinExistence type="predicted"/>
<organism evidence="12">
    <name type="scientific">Oppiella nova</name>
    <dbReference type="NCBI Taxonomy" id="334625"/>
    <lineage>
        <taxon>Eukaryota</taxon>
        <taxon>Metazoa</taxon>
        <taxon>Ecdysozoa</taxon>
        <taxon>Arthropoda</taxon>
        <taxon>Chelicerata</taxon>
        <taxon>Arachnida</taxon>
        <taxon>Acari</taxon>
        <taxon>Acariformes</taxon>
        <taxon>Sarcoptiformes</taxon>
        <taxon>Oribatida</taxon>
        <taxon>Brachypylina</taxon>
        <taxon>Oppioidea</taxon>
        <taxon>Oppiidae</taxon>
        <taxon>Oppiella</taxon>
    </lineage>
</organism>
<keyword evidence="4 9" id="KW-0863">Zinc-finger</keyword>
<dbReference type="SUPFAM" id="SSF57667">
    <property type="entry name" value="beta-beta-alpha zinc fingers"/>
    <property type="match status" value="10"/>
</dbReference>
<evidence type="ECO:0000256" key="3">
    <source>
        <dbReference type="ARBA" id="ARBA00022737"/>
    </source>
</evidence>
<feature type="domain" description="C2H2-type" evidence="11">
    <location>
        <begin position="776"/>
        <end position="801"/>
    </location>
</feature>
<evidence type="ECO:0000256" key="9">
    <source>
        <dbReference type="PROSITE-ProRule" id="PRU00042"/>
    </source>
</evidence>
<feature type="domain" description="C2H2-type" evidence="11">
    <location>
        <begin position="836"/>
        <end position="865"/>
    </location>
</feature>
<evidence type="ECO:0000256" key="4">
    <source>
        <dbReference type="ARBA" id="ARBA00022771"/>
    </source>
</evidence>
<dbReference type="GO" id="GO:0008270">
    <property type="term" value="F:zinc ion binding"/>
    <property type="evidence" value="ECO:0007669"/>
    <property type="project" value="UniProtKB-KW"/>
</dbReference>
<feature type="domain" description="C2H2-type" evidence="11">
    <location>
        <begin position="300"/>
        <end position="329"/>
    </location>
</feature>
<protein>
    <recommendedName>
        <fullName evidence="11">C2H2-type domain-containing protein</fullName>
    </recommendedName>
</protein>
<gene>
    <name evidence="12" type="ORF">ONB1V03_LOCUS9713</name>
</gene>
<feature type="domain" description="C2H2-type" evidence="11">
    <location>
        <begin position="365"/>
        <end position="394"/>
    </location>
</feature>
<dbReference type="PANTHER" id="PTHR46179">
    <property type="entry name" value="ZINC FINGER PROTEIN"/>
    <property type="match status" value="1"/>
</dbReference>
<feature type="compositionally biased region" description="Basic and acidic residues" evidence="10">
    <location>
        <begin position="21"/>
        <end position="40"/>
    </location>
</feature>
<dbReference type="InterPro" id="IPR051061">
    <property type="entry name" value="Zinc_finger_trans_reg"/>
</dbReference>
<name>A0A7R9M3Z5_9ACAR</name>
<feature type="domain" description="C2H2-type" evidence="11">
    <location>
        <begin position="132"/>
        <end position="158"/>
    </location>
</feature>
<keyword evidence="13" id="KW-1185">Reference proteome</keyword>
<feature type="domain" description="C2H2-type" evidence="11">
    <location>
        <begin position="487"/>
        <end position="516"/>
    </location>
</feature>
<feature type="domain" description="C2H2-type" evidence="11">
    <location>
        <begin position="682"/>
        <end position="712"/>
    </location>
</feature>
<sequence length="955" mass="110080">MDERSLSPKSHSIRSDAQMKTTEDNTEKTSNNKEVIENQRQRTSQLNLPLVMLKSMACNPQLNELNDKNGFISLVVFNCQHKDCDKGFMSKDSLDIHSKTHSSEANKTLTTIETNDDKNTTSGPQIKTLQTYGCPTIGCWKRFTTKDNLDIHLKSHSNICIKCLVTECELTFNDKKVLFNHMKSVHNIDNIYECSYESCHQLFTSGDDMKSHVNSQHLNKTTSKTTPVVVVKSTNNTVMKTVPMSKCQFKSCGNWYLTKDLLDAHYTRSHSSEASNSQTTSDKQLDLNETIDSSKTDCQYKCLFKCSDISRDKRGLYEHMKSVHSVEELIECNDKSCNEIFFSWNMYREHSYDKHVDKLSNDNSLKCPVIGCGKVLGSLYSFRKHRFTHLPDNPMKCVVNGCDYSCLFESRMKEHMVKHNGVKAYVCTHESCGKRYFDKWRLNSHVKSVHAIHKPFVCRYRDCNKRFKTRAHLVSHKTSHIIVGKPFKCEELGCGRAFKCYNSLRSHRVSHSGRVFACHWPGCDYTSNNPGCVTGHARGHKSEEYRCEWPGCEYRTKWKEGIRSHKAVHSSALLHACVWPECGKRFKTRGSLTQHMTTHSEAPIPCDWKGCQFSTKHRQALREHKKRIHGLINLRHIRRLRNTGTNTTEGSVACVVDGCGFMCNNYHLLRNHLLKHSDIRPYQCPHESCGKRPKSIFKLKVHIQTVHSNERPFVCDHKDCGKQYKSRTGLMLHKNYGDCDKNSKRLSCTQTGCELSFANKCSLKSHLIRHMTGGEYRCDWPACDYTAKNKDNLRAHRRSRHIDLGEFVCQWPGCEFKTNLKKYLDKHNTIHGVYKFLCEWPECGKRCRDKQALDTHVLIHLGKPFACDFEGCDYRSVHKGNITVHKLVHYQEMGTAEKYACHWPGCGKSFLWKNYLKRHLWTHSGEKPFKCAVNGCAFASRLKSLLTKHMKTHNK</sequence>
<keyword evidence="2" id="KW-0479">Metal-binding</keyword>
<evidence type="ECO:0000256" key="2">
    <source>
        <dbReference type="ARBA" id="ARBA00022723"/>
    </source>
</evidence>
<feature type="domain" description="C2H2-type" evidence="11">
    <location>
        <begin position="425"/>
        <end position="455"/>
    </location>
</feature>
<dbReference type="PROSITE" id="PS00028">
    <property type="entry name" value="ZINC_FINGER_C2H2_1"/>
    <property type="match status" value="15"/>
</dbReference>
<dbReference type="GO" id="GO:0005634">
    <property type="term" value="C:nucleus"/>
    <property type="evidence" value="ECO:0007669"/>
    <property type="project" value="UniProtKB-SubCell"/>
</dbReference>
<dbReference type="Proteomes" id="UP000728032">
    <property type="component" value="Unassembled WGS sequence"/>
</dbReference>
<feature type="domain" description="C2H2-type" evidence="11">
    <location>
        <begin position="899"/>
        <end position="928"/>
    </location>
</feature>
<feature type="domain" description="C2H2-type" evidence="11">
    <location>
        <begin position="161"/>
        <end position="191"/>
    </location>
</feature>
<feature type="domain" description="C2H2-type" evidence="11">
    <location>
        <begin position="77"/>
        <end position="106"/>
    </location>
</feature>
<dbReference type="PANTHER" id="PTHR46179:SF13">
    <property type="entry name" value="C2H2-TYPE DOMAIN-CONTAINING PROTEIN"/>
    <property type="match status" value="1"/>
</dbReference>
<evidence type="ECO:0000256" key="6">
    <source>
        <dbReference type="ARBA" id="ARBA00023015"/>
    </source>
</evidence>
<dbReference type="EMBL" id="OC921039">
    <property type="protein sequence ID" value="CAD7653055.1"/>
    <property type="molecule type" value="Genomic_DNA"/>
</dbReference>
<comment type="subcellular location">
    <subcellularLocation>
        <location evidence="1">Nucleus</location>
    </subcellularLocation>
</comment>
<evidence type="ECO:0000256" key="1">
    <source>
        <dbReference type="ARBA" id="ARBA00004123"/>
    </source>
</evidence>
<keyword evidence="7" id="KW-0804">Transcription</keyword>
<dbReference type="InterPro" id="IPR036236">
    <property type="entry name" value="Znf_C2H2_sf"/>
</dbReference>
<evidence type="ECO:0000256" key="5">
    <source>
        <dbReference type="ARBA" id="ARBA00022833"/>
    </source>
</evidence>
<keyword evidence="5" id="KW-0862">Zinc</keyword>
<feature type="domain" description="C2H2-type" evidence="11">
    <location>
        <begin position="575"/>
        <end position="604"/>
    </location>
</feature>
<evidence type="ECO:0000259" key="11">
    <source>
        <dbReference type="PROSITE" id="PS50157"/>
    </source>
</evidence>
<dbReference type="OrthoDB" id="2687452at2759"/>
<feature type="domain" description="C2H2-type" evidence="11">
    <location>
        <begin position="929"/>
        <end position="955"/>
    </location>
</feature>
<dbReference type="FunFam" id="3.30.160.60:FF:000125">
    <property type="entry name" value="Putative zinc finger protein 143"/>
    <property type="match status" value="1"/>
</dbReference>
<evidence type="ECO:0000256" key="7">
    <source>
        <dbReference type="ARBA" id="ARBA00023163"/>
    </source>
</evidence>
<dbReference type="InterPro" id="IPR013087">
    <property type="entry name" value="Znf_C2H2_type"/>
</dbReference>
<evidence type="ECO:0000256" key="8">
    <source>
        <dbReference type="ARBA" id="ARBA00023242"/>
    </source>
</evidence>